<organism evidence="2 3">
    <name type="scientific">Intrasporangium calvum</name>
    <dbReference type="NCBI Taxonomy" id="53358"/>
    <lineage>
        <taxon>Bacteria</taxon>
        <taxon>Bacillati</taxon>
        <taxon>Actinomycetota</taxon>
        <taxon>Actinomycetes</taxon>
        <taxon>Micrococcales</taxon>
        <taxon>Intrasporangiaceae</taxon>
        <taxon>Intrasporangium</taxon>
    </lineage>
</organism>
<dbReference type="EMBL" id="JAPFQL010000011">
    <property type="protein sequence ID" value="MDC5696441.1"/>
    <property type="molecule type" value="Genomic_DNA"/>
</dbReference>
<name>A0ABT5GDU7_9MICO</name>
<evidence type="ECO:0000313" key="3">
    <source>
        <dbReference type="Proteomes" id="UP001150259"/>
    </source>
</evidence>
<feature type="region of interest" description="Disordered" evidence="1">
    <location>
        <begin position="1"/>
        <end position="73"/>
    </location>
</feature>
<accession>A0ABT5GDU7</accession>
<proteinExistence type="predicted"/>
<comment type="caution">
    <text evidence="2">The sequence shown here is derived from an EMBL/GenBank/DDBJ whole genome shotgun (WGS) entry which is preliminary data.</text>
</comment>
<protein>
    <submittedName>
        <fullName evidence="2">Uncharacterized protein</fullName>
    </submittedName>
</protein>
<dbReference type="RefSeq" id="WP_272461017.1">
    <property type="nucleotide sequence ID" value="NZ_JAPFQL010000011.1"/>
</dbReference>
<sequence length="322" mass="32877">MNQTQSNESMDVVLRDLDAAQSPPAGPENGERARALFARLVATPEEAAEPAAWGSSARGTSGQRDSRGSGRPSVARRAAAVGAVAAALAAGSVVAPNFFGASTALAWSARPQSLTAEQAQEAQKACDASIRDSQERWAGLDLQTDERPVRTALRPVITELRGSLVLVYATDSKPAPTHVTCYVMDGKVVATGGSAATPTSEPLPALAADSLHGDLGAVFSTSGGSIRGVTGNVGSDVVGVVLDSVAKGPVTATVRDGHFAAWWPDAPTTEAKENAATAPEITGATVTLRDGTTRKVSVEELSGRTAEELARPDTGGGVAPQT</sequence>
<feature type="region of interest" description="Disordered" evidence="1">
    <location>
        <begin position="299"/>
        <end position="322"/>
    </location>
</feature>
<feature type="compositionally biased region" description="Basic and acidic residues" evidence="1">
    <location>
        <begin position="299"/>
        <end position="311"/>
    </location>
</feature>
<feature type="compositionally biased region" description="Low complexity" evidence="1">
    <location>
        <begin position="42"/>
        <end position="52"/>
    </location>
</feature>
<keyword evidence="3" id="KW-1185">Reference proteome</keyword>
<reference evidence="2 3" key="1">
    <citation type="submission" date="2022-11" db="EMBL/GenBank/DDBJ databases">
        <title>Anaerobic phenanthrene biodegradation by a DNRA strain PheN6.</title>
        <authorList>
            <person name="Zhang Z."/>
        </authorList>
    </citation>
    <scope>NUCLEOTIDE SEQUENCE [LARGE SCALE GENOMIC DNA]</scope>
    <source>
        <strain evidence="2 3">PheN6</strain>
    </source>
</reference>
<gene>
    <name evidence="2" type="ORF">OO014_04165</name>
</gene>
<evidence type="ECO:0000256" key="1">
    <source>
        <dbReference type="SAM" id="MobiDB-lite"/>
    </source>
</evidence>
<dbReference type="Proteomes" id="UP001150259">
    <property type="component" value="Unassembled WGS sequence"/>
</dbReference>
<evidence type="ECO:0000313" key="2">
    <source>
        <dbReference type="EMBL" id="MDC5696441.1"/>
    </source>
</evidence>